<protein>
    <submittedName>
        <fullName evidence="3">Dehydrogenase</fullName>
    </submittedName>
</protein>
<sequence length="511" mass="57104">MENRVNELYDVVVVGGAFSGASTALLLRRERPQLRILIVERSEHFDRKVGEATTEISGCFLTKRLAMNHHLNHHHVPKHGLRFWFSQNASDSFGDCGELGGFYQTRLPTFQVDREVLDEYILAEAVAAGAELLRPARVKDIELGEKLQTLHLETTTGEHTVSAKFLVDASGRAGVLSRKLDLRRSLPDHPTRSIWARFRGVKDWDGYELKSRFPGYANSCQVSRATATNHLTGYGWWCWIIPLKGGDYSAGLVYDERLYTPPVGATAADRLKAHILNDPVGREIFGQAEVVEGDVKSYAPLPYYVDQIAGRGWQIVGDAAGFLDPLYSAGLDYCSWTVSSAVYRIEAELDGSPVDVPMINKHWLMSYHGWFNALYRDKYYYLGDKELMTAAMLMDLGLFFFGPVRSVVHCLKYGFGHLPFTGPMDSFVCKLMAFYNGRLAHIARKRHAAGVYGSENLRSRTLIAGFAPTPEVLKVVWRGVKVWLRAELRSARLPAVAEKEISAPAAPATVS</sequence>
<dbReference type="AlphaFoldDB" id="A0A146G7D1"/>
<organism evidence="3 4">
    <name type="scientific">Terrimicrobium sacchariphilum</name>
    <dbReference type="NCBI Taxonomy" id="690879"/>
    <lineage>
        <taxon>Bacteria</taxon>
        <taxon>Pseudomonadati</taxon>
        <taxon>Verrucomicrobiota</taxon>
        <taxon>Terrimicrobiia</taxon>
        <taxon>Terrimicrobiales</taxon>
        <taxon>Terrimicrobiaceae</taxon>
        <taxon>Terrimicrobium</taxon>
    </lineage>
</organism>
<reference evidence="4" key="1">
    <citation type="journal article" date="2017" name="Genome Announc.">
        <title>Draft Genome Sequence of Terrimicrobium sacchariphilum NM-5T, a Facultative Anaerobic Soil Bacterium of the Class Spartobacteria.</title>
        <authorList>
            <person name="Qiu Y.L."/>
            <person name="Tourlousse D.M."/>
            <person name="Matsuura N."/>
            <person name="Ohashi A."/>
            <person name="Sekiguchi Y."/>
        </authorList>
    </citation>
    <scope>NUCLEOTIDE SEQUENCE [LARGE SCALE GENOMIC DNA]</scope>
    <source>
        <strain evidence="4">NM-5</strain>
    </source>
</reference>
<evidence type="ECO:0000313" key="3">
    <source>
        <dbReference type="EMBL" id="GAT33470.1"/>
    </source>
</evidence>
<keyword evidence="1" id="KW-0560">Oxidoreductase</keyword>
<dbReference type="InterPro" id="IPR050816">
    <property type="entry name" value="Flavin-dep_Halogenase_NPB"/>
</dbReference>
<keyword evidence="4" id="KW-1185">Reference proteome</keyword>
<evidence type="ECO:0000313" key="4">
    <source>
        <dbReference type="Proteomes" id="UP000076023"/>
    </source>
</evidence>
<dbReference type="InParanoid" id="A0A146G7D1"/>
<dbReference type="InterPro" id="IPR036188">
    <property type="entry name" value="FAD/NAD-bd_sf"/>
</dbReference>
<dbReference type="STRING" id="690879.TSACC_21887"/>
<proteinExistence type="predicted"/>
<comment type="caution">
    <text evidence="3">The sequence shown here is derived from an EMBL/GenBank/DDBJ whole genome shotgun (WGS) entry which is preliminary data.</text>
</comment>
<dbReference type="GO" id="GO:0004497">
    <property type="term" value="F:monooxygenase activity"/>
    <property type="evidence" value="ECO:0007669"/>
    <property type="project" value="UniProtKB-KW"/>
</dbReference>
<accession>A0A146G7D1</accession>
<gene>
    <name evidence="3" type="ORF">TSACC_21887</name>
</gene>
<dbReference type="PANTHER" id="PTHR43747:SF5">
    <property type="entry name" value="FAD-BINDING DOMAIN-CONTAINING PROTEIN"/>
    <property type="match status" value="1"/>
</dbReference>
<name>A0A146G7D1_TERSA</name>
<keyword evidence="2" id="KW-0503">Monooxygenase</keyword>
<dbReference type="Gene3D" id="3.50.50.60">
    <property type="entry name" value="FAD/NAD(P)-binding domain"/>
    <property type="match status" value="1"/>
</dbReference>
<evidence type="ECO:0000256" key="1">
    <source>
        <dbReference type="ARBA" id="ARBA00023002"/>
    </source>
</evidence>
<dbReference type="PANTHER" id="PTHR43747">
    <property type="entry name" value="FAD-BINDING PROTEIN"/>
    <property type="match status" value="1"/>
</dbReference>
<dbReference type="InterPro" id="IPR006905">
    <property type="entry name" value="Flavin_halogenase"/>
</dbReference>
<dbReference type="Pfam" id="PF04820">
    <property type="entry name" value="Trp_halogenase"/>
    <property type="match status" value="1"/>
</dbReference>
<dbReference type="Proteomes" id="UP000076023">
    <property type="component" value="Unassembled WGS sequence"/>
</dbReference>
<dbReference type="SUPFAM" id="SSF51905">
    <property type="entry name" value="FAD/NAD(P)-binding domain"/>
    <property type="match status" value="1"/>
</dbReference>
<dbReference type="EMBL" id="BDCO01000002">
    <property type="protein sequence ID" value="GAT33470.1"/>
    <property type="molecule type" value="Genomic_DNA"/>
</dbReference>
<dbReference type="OrthoDB" id="103324at2"/>
<evidence type="ECO:0000256" key="2">
    <source>
        <dbReference type="ARBA" id="ARBA00023033"/>
    </source>
</evidence>